<evidence type="ECO:0000313" key="8">
    <source>
        <dbReference type="Proteomes" id="UP001597083"/>
    </source>
</evidence>
<dbReference type="PANTHER" id="PTHR21256:SF14">
    <property type="entry name" value="HISTIDINOL DEHYDROGENASE"/>
    <property type="match status" value="1"/>
</dbReference>
<dbReference type="PRINTS" id="PR00083">
    <property type="entry name" value="HOLDHDRGNASE"/>
</dbReference>
<evidence type="ECO:0000313" key="7">
    <source>
        <dbReference type="EMBL" id="MFD0856669.1"/>
    </source>
</evidence>
<proteinExistence type="inferred from homology"/>
<dbReference type="Pfam" id="PF00815">
    <property type="entry name" value="Histidinol_dh"/>
    <property type="match status" value="1"/>
</dbReference>
<gene>
    <name evidence="7" type="ORF">ACFQ07_30840</name>
</gene>
<dbReference type="EC" id="1.1.1.23" evidence="7"/>
<feature type="region of interest" description="Disordered" evidence="6">
    <location>
        <begin position="1"/>
        <end position="21"/>
    </location>
</feature>
<evidence type="ECO:0000256" key="3">
    <source>
        <dbReference type="ARBA" id="ARBA00022833"/>
    </source>
</evidence>
<comment type="similarity">
    <text evidence="5">Belongs to the histidinol dehydrogenase family.</text>
</comment>
<evidence type="ECO:0000256" key="4">
    <source>
        <dbReference type="ARBA" id="ARBA00023002"/>
    </source>
</evidence>
<evidence type="ECO:0000256" key="5">
    <source>
        <dbReference type="RuleBase" id="RU004175"/>
    </source>
</evidence>
<comment type="caution">
    <text evidence="7">The sequence shown here is derived from an EMBL/GenBank/DDBJ whole genome shotgun (WGS) entry which is preliminary data.</text>
</comment>
<organism evidence="7 8">
    <name type="scientific">Actinomadura adrarensis</name>
    <dbReference type="NCBI Taxonomy" id="1819600"/>
    <lineage>
        <taxon>Bacteria</taxon>
        <taxon>Bacillati</taxon>
        <taxon>Actinomycetota</taxon>
        <taxon>Actinomycetes</taxon>
        <taxon>Streptosporangiales</taxon>
        <taxon>Thermomonosporaceae</taxon>
        <taxon>Actinomadura</taxon>
    </lineage>
</organism>
<dbReference type="PANTHER" id="PTHR21256">
    <property type="entry name" value="HISTIDINOL DEHYDROGENASE HDH"/>
    <property type="match status" value="1"/>
</dbReference>
<evidence type="ECO:0000256" key="6">
    <source>
        <dbReference type="SAM" id="MobiDB-lite"/>
    </source>
</evidence>
<sequence length="138" mass="15179">MSIRLKSPTGGAPDTRGDDGVSTVVREVIEDIRTNGDEAVRRYSEKFDDWSPESFLLTAERIEELVASLPREVVDDIVTVQANVRSFAQRQRDTLQDLEVEAQPGVFLGQRHLPIVAAGAYVPGGRYPLTASAHMTVV</sequence>
<dbReference type="SUPFAM" id="SSF53720">
    <property type="entry name" value="ALDH-like"/>
    <property type="match status" value="1"/>
</dbReference>
<feature type="non-terminal residue" evidence="7">
    <location>
        <position position="138"/>
    </location>
</feature>
<dbReference type="Proteomes" id="UP001597083">
    <property type="component" value="Unassembled WGS sequence"/>
</dbReference>
<keyword evidence="8" id="KW-1185">Reference proteome</keyword>
<evidence type="ECO:0000256" key="1">
    <source>
        <dbReference type="ARBA" id="ARBA00001947"/>
    </source>
</evidence>
<reference evidence="8" key="1">
    <citation type="journal article" date="2019" name="Int. J. Syst. Evol. Microbiol.">
        <title>The Global Catalogue of Microorganisms (GCM) 10K type strain sequencing project: providing services to taxonomists for standard genome sequencing and annotation.</title>
        <authorList>
            <consortium name="The Broad Institute Genomics Platform"/>
            <consortium name="The Broad Institute Genome Sequencing Center for Infectious Disease"/>
            <person name="Wu L."/>
            <person name="Ma J."/>
        </authorList>
    </citation>
    <scope>NUCLEOTIDE SEQUENCE [LARGE SCALE GENOMIC DNA]</scope>
    <source>
        <strain evidence="8">JCM 31696</strain>
    </source>
</reference>
<dbReference type="InterPro" id="IPR012131">
    <property type="entry name" value="Hstdl_DH"/>
</dbReference>
<evidence type="ECO:0000256" key="2">
    <source>
        <dbReference type="ARBA" id="ARBA00022723"/>
    </source>
</evidence>
<dbReference type="GO" id="GO:0004399">
    <property type="term" value="F:histidinol dehydrogenase activity"/>
    <property type="evidence" value="ECO:0007669"/>
    <property type="project" value="UniProtKB-EC"/>
</dbReference>
<dbReference type="EMBL" id="JBHTIR010004215">
    <property type="protein sequence ID" value="MFD0856669.1"/>
    <property type="molecule type" value="Genomic_DNA"/>
</dbReference>
<dbReference type="InterPro" id="IPR016161">
    <property type="entry name" value="Ald_DH/histidinol_DH"/>
</dbReference>
<protein>
    <submittedName>
        <fullName evidence="7">Histidinol dehydrogenase</fullName>
        <ecNumber evidence="7">1.1.1.23</ecNumber>
    </submittedName>
</protein>
<comment type="cofactor">
    <cofactor evidence="1">
        <name>Zn(2+)</name>
        <dbReference type="ChEBI" id="CHEBI:29105"/>
    </cofactor>
</comment>
<accession>A0ABW3CSY5</accession>
<keyword evidence="2" id="KW-0479">Metal-binding</keyword>
<keyword evidence="3" id="KW-0862">Zinc</keyword>
<keyword evidence="4 7" id="KW-0560">Oxidoreductase</keyword>
<name>A0ABW3CSY5_9ACTN</name>
<dbReference type="Gene3D" id="3.40.50.1980">
    <property type="entry name" value="Nitrogenase molybdenum iron protein domain"/>
    <property type="match status" value="1"/>
</dbReference>